<comment type="similarity">
    <text evidence="2 9">Belongs to the class-II pyridoxal-phosphate-dependent aminotransferase family. Histidinol-phosphate aminotransferase subfamily.</text>
</comment>
<dbReference type="GO" id="GO:0004400">
    <property type="term" value="F:histidinol-phosphate transaminase activity"/>
    <property type="evidence" value="ECO:0007669"/>
    <property type="project" value="UniProtKB-UniRule"/>
</dbReference>
<dbReference type="CDD" id="cd00609">
    <property type="entry name" value="AAT_like"/>
    <property type="match status" value="1"/>
</dbReference>
<dbReference type="PANTHER" id="PTHR42885:SF2">
    <property type="entry name" value="HISTIDINOL-PHOSPHATE AMINOTRANSFERASE"/>
    <property type="match status" value="1"/>
</dbReference>
<feature type="modified residue" description="N6-(pyridoxal phosphate)lysine" evidence="9">
    <location>
        <position position="211"/>
    </location>
</feature>
<organism evidence="11 12">
    <name type="scientific">Pectinatus brassicae</name>
    <dbReference type="NCBI Taxonomy" id="862415"/>
    <lineage>
        <taxon>Bacteria</taxon>
        <taxon>Bacillati</taxon>
        <taxon>Bacillota</taxon>
        <taxon>Negativicutes</taxon>
        <taxon>Selenomonadales</taxon>
        <taxon>Selenomonadaceae</taxon>
        <taxon>Pectinatus</taxon>
    </lineage>
</organism>
<dbReference type="Pfam" id="PF00155">
    <property type="entry name" value="Aminotran_1_2"/>
    <property type="match status" value="1"/>
</dbReference>
<evidence type="ECO:0000313" key="12">
    <source>
        <dbReference type="Proteomes" id="UP000559117"/>
    </source>
</evidence>
<evidence type="ECO:0000256" key="2">
    <source>
        <dbReference type="ARBA" id="ARBA00007970"/>
    </source>
</evidence>
<dbReference type="Proteomes" id="UP000559117">
    <property type="component" value="Unassembled WGS sequence"/>
</dbReference>
<dbReference type="InterPro" id="IPR015424">
    <property type="entry name" value="PyrdxlP-dep_Trfase"/>
</dbReference>
<dbReference type="EMBL" id="JACHFH010000016">
    <property type="protein sequence ID" value="MBB5336330.1"/>
    <property type="molecule type" value="Genomic_DNA"/>
</dbReference>
<evidence type="ECO:0000256" key="6">
    <source>
        <dbReference type="ARBA" id="ARBA00022679"/>
    </source>
</evidence>
<gene>
    <name evidence="9" type="primary">hisC</name>
    <name evidence="11" type="ORF">HNR32_001478</name>
</gene>
<reference evidence="11 12" key="1">
    <citation type="submission" date="2020-08" db="EMBL/GenBank/DDBJ databases">
        <title>Genomic Encyclopedia of Type Strains, Phase IV (KMG-IV): sequencing the most valuable type-strain genomes for metagenomic binning, comparative biology and taxonomic classification.</title>
        <authorList>
            <person name="Goeker M."/>
        </authorList>
    </citation>
    <scope>NUCLEOTIDE SEQUENCE [LARGE SCALE GENOMIC DNA]</scope>
    <source>
        <strain evidence="11 12">DSM 24661</strain>
    </source>
</reference>
<dbReference type="Gene3D" id="3.90.1150.10">
    <property type="entry name" value="Aspartate Aminotransferase, domain 1"/>
    <property type="match status" value="1"/>
</dbReference>
<evidence type="ECO:0000256" key="4">
    <source>
        <dbReference type="ARBA" id="ARBA00022576"/>
    </source>
</evidence>
<keyword evidence="4 9" id="KW-0032">Aminotransferase</keyword>
<sequence length="352" mass="39706">MLKYRAGLKNLPTYDVGEADWKIKLNANEFNMNLPAVVEDRVMGRLSRLAFNRYPGIEVESLKEQLAAAYNVQMDNILIANGSSEILEKVFFCLGGRNRKIVYPQPSFSMYKIYADLSGSISVPFDLNDDYTLDAEKFVDTVNINKAHLAVICAPNNPTGTAVPLRDIEYIAQNINCAFIVDEAYVEFADESAMQILSKYPHMIVARTFSKAYGLAAARVGYAIADSKVTTMLGKVFMPYHVNSLSAAVADIVYQMRHEYESRISMIKAERQRVNDELVKIAGVKVYPSKTNFILIKYDRAQQLNEYLYNIGIGVRSFGNAPRLDNCIRITIGLREENDAWIKAVRDFIVNN</sequence>
<keyword evidence="6 9" id="KW-0808">Transferase</keyword>
<dbReference type="GO" id="GO:0000105">
    <property type="term" value="P:L-histidine biosynthetic process"/>
    <property type="evidence" value="ECO:0007669"/>
    <property type="project" value="UniProtKB-UniRule"/>
</dbReference>
<evidence type="ECO:0000313" key="11">
    <source>
        <dbReference type="EMBL" id="MBB5336330.1"/>
    </source>
</evidence>
<protein>
    <recommendedName>
        <fullName evidence="9">Histidinol-phosphate aminotransferase</fullName>
        <ecNumber evidence="9">2.6.1.9</ecNumber>
    </recommendedName>
    <alternativeName>
        <fullName evidence="9">Imidazole acetol-phosphate transaminase</fullName>
    </alternativeName>
</protein>
<evidence type="ECO:0000256" key="7">
    <source>
        <dbReference type="ARBA" id="ARBA00022898"/>
    </source>
</evidence>
<comment type="catalytic activity">
    <reaction evidence="9">
        <text>L-histidinol phosphate + 2-oxoglutarate = 3-(imidazol-4-yl)-2-oxopropyl phosphate + L-glutamate</text>
        <dbReference type="Rhea" id="RHEA:23744"/>
        <dbReference type="ChEBI" id="CHEBI:16810"/>
        <dbReference type="ChEBI" id="CHEBI:29985"/>
        <dbReference type="ChEBI" id="CHEBI:57766"/>
        <dbReference type="ChEBI" id="CHEBI:57980"/>
        <dbReference type="EC" id="2.6.1.9"/>
    </reaction>
</comment>
<feature type="domain" description="Aminotransferase class I/classII large" evidence="10">
    <location>
        <begin position="22"/>
        <end position="338"/>
    </location>
</feature>
<comment type="caution">
    <text evidence="11">The sequence shown here is derived from an EMBL/GenBank/DDBJ whole genome shotgun (WGS) entry which is preliminary data.</text>
</comment>
<accession>A0A840UJG8</accession>
<dbReference type="PROSITE" id="PS00599">
    <property type="entry name" value="AA_TRANSFER_CLASS_2"/>
    <property type="match status" value="1"/>
</dbReference>
<comment type="cofactor">
    <cofactor evidence="1 9">
        <name>pyridoxal 5'-phosphate</name>
        <dbReference type="ChEBI" id="CHEBI:597326"/>
    </cofactor>
</comment>
<dbReference type="InterPro" id="IPR001917">
    <property type="entry name" value="Aminotrans_II_pyridoxalP_BS"/>
</dbReference>
<evidence type="ECO:0000256" key="3">
    <source>
        <dbReference type="ARBA" id="ARBA00011738"/>
    </source>
</evidence>
<keyword evidence="7 9" id="KW-0663">Pyridoxal phosphate</keyword>
<keyword evidence="12" id="KW-1185">Reference proteome</keyword>
<dbReference type="PANTHER" id="PTHR42885">
    <property type="entry name" value="HISTIDINOL-PHOSPHATE AMINOTRANSFERASE-RELATED"/>
    <property type="match status" value="1"/>
</dbReference>
<keyword evidence="5 9" id="KW-0028">Amino-acid biosynthesis</keyword>
<dbReference type="HAMAP" id="MF_01023">
    <property type="entry name" value="HisC_aminotrans_2"/>
    <property type="match status" value="1"/>
</dbReference>
<dbReference type="InterPro" id="IPR005861">
    <property type="entry name" value="HisP_aminotrans"/>
</dbReference>
<proteinExistence type="inferred from homology"/>
<dbReference type="RefSeq" id="WP_183861168.1">
    <property type="nucleotide sequence ID" value="NZ_JACHFH010000016.1"/>
</dbReference>
<evidence type="ECO:0000256" key="9">
    <source>
        <dbReference type="HAMAP-Rule" id="MF_01023"/>
    </source>
</evidence>
<dbReference type="Gene3D" id="3.40.640.10">
    <property type="entry name" value="Type I PLP-dependent aspartate aminotransferase-like (Major domain)"/>
    <property type="match status" value="1"/>
</dbReference>
<dbReference type="InterPro" id="IPR015421">
    <property type="entry name" value="PyrdxlP-dep_Trfase_major"/>
</dbReference>
<dbReference type="GO" id="GO:0030170">
    <property type="term" value="F:pyridoxal phosphate binding"/>
    <property type="evidence" value="ECO:0007669"/>
    <property type="project" value="InterPro"/>
</dbReference>
<dbReference type="NCBIfam" id="TIGR01141">
    <property type="entry name" value="hisC"/>
    <property type="match status" value="1"/>
</dbReference>
<dbReference type="EC" id="2.6.1.9" evidence="9"/>
<dbReference type="InterPro" id="IPR015422">
    <property type="entry name" value="PyrdxlP-dep_Trfase_small"/>
</dbReference>
<evidence type="ECO:0000259" key="10">
    <source>
        <dbReference type="Pfam" id="PF00155"/>
    </source>
</evidence>
<comment type="subunit">
    <text evidence="3 9">Homodimer.</text>
</comment>
<name>A0A840UJG8_9FIRM</name>
<dbReference type="InterPro" id="IPR004839">
    <property type="entry name" value="Aminotransferase_I/II_large"/>
</dbReference>
<evidence type="ECO:0000256" key="5">
    <source>
        <dbReference type="ARBA" id="ARBA00022605"/>
    </source>
</evidence>
<keyword evidence="8 9" id="KW-0368">Histidine biosynthesis</keyword>
<evidence type="ECO:0000256" key="1">
    <source>
        <dbReference type="ARBA" id="ARBA00001933"/>
    </source>
</evidence>
<evidence type="ECO:0000256" key="8">
    <source>
        <dbReference type="ARBA" id="ARBA00023102"/>
    </source>
</evidence>
<comment type="pathway">
    <text evidence="9">Amino-acid biosynthesis; L-histidine biosynthesis; L-histidine from 5-phospho-alpha-D-ribose 1-diphosphate: step 7/9.</text>
</comment>
<dbReference type="SUPFAM" id="SSF53383">
    <property type="entry name" value="PLP-dependent transferases"/>
    <property type="match status" value="1"/>
</dbReference>
<dbReference type="AlphaFoldDB" id="A0A840UJG8"/>
<dbReference type="UniPathway" id="UPA00031">
    <property type="reaction ID" value="UER00012"/>
</dbReference>